<dbReference type="Proteomes" id="UP000198131">
    <property type="component" value="Unassembled WGS sequence"/>
</dbReference>
<sequence length="226" mass="24904">MAEKIKPIYTLSEQASCLRREIKMRHGFYPGRVLSGKMSQADMDREIGQMQEAATSIERMAKDGLFKKVYAALGTARTLSSVELVADMHKAQERANIYAEARDLSNGINELVKLAGITLALAELMQELVQMPQPAEQAQASHQFALPQMPVPAAVAQQELGDGYASAEQRKSIIALLNHPAISRPEKTKQLLNINRRTPEQAEQILAKLKAVIDKHDGPTDYKAAA</sequence>
<dbReference type="AlphaFoldDB" id="A0A212T9E5"/>
<keyword evidence="2" id="KW-1185">Reference proteome</keyword>
<evidence type="ECO:0000313" key="2">
    <source>
        <dbReference type="Proteomes" id="UP000198131"/>
    </source>
</evidence>
<protein>
    <submittedName>
        <fullName evidence="1">Uncharacterized protein</fullName>
    </submittedName>
</protein>
<reference evidence="2" key="1">
    <citation type="submission" date="2017-06" db="EMBL/GenBank/DDBJ databases">
        <authorList>
            <person name="Varghese N."/>
            <person name="Submissions S."/>
        </authorList>
    </citation>
    <scope>NUCLEOTIDE SEQUENCE [LARGE SCALE GENOMIC DNA]</scope>
    <source>
        <strain evidence="2">DSM 11116</strain>
    </source>
</reference>
<evidence type="ECO:0000313" key="1">
    <source>
        <dbReference type="EMBL" id="SNC62414.1"/>
    </source>
</evidence>
<gene>
    <name evidence="1" type="ORF">SAMN06265337_0665</name>
</gene>
<organism evidence="1 2">
    <name type="scientific">Hymenobacter gelipurpurascens</name>
    <dbReference type="NCBI Taxonomy" id="89968"/>
    <lineage>
        <taxon>Bacteria</taxon>
        <taxon>Pseudomonadati</taxon>
        <taxon>Bacteroidota</taxon>
        <taxon>Cytophagia</taxon>
        <taxon>Cytophagales</taxon>
        <taxon>Hymenobacteraceae</taxon>
        <taxon>Hymenobacter</taxon>
    </lineage>
</organism>
<name>A0A212T9E5_9BACT</name>
<dbReference type="OrthoDB" id="878281at2"/>
<dbReference type="RefSeq" id="WP_088841983.1">
    <property type="nucleotide sequence ID" value="NZ_FYEW01000001.1"/>
</dbReference>
<dbReference type="EMBL" id="FYEW01000001">
    <property type="protein sequence ID" value="SNC62414.1"/>
    <property type="molecule type" value="Genomic_DNA"/>
</dbReference>
<proteinExistence type="predicted"/>
<accession>A0A212T9E5</accession>